<evidence type="ECO:0000313" key="15">
    <source>
        <dbReference type="EMBL" id="QGW79745.1"/>
    </source>
</evidence>
<proteinExistence type="inferred from homology"/>
<gene>
    <name evidence="15" type="ORF">GPJ81_24565</name>
</gene>
<dbReference type="InterPro" id="IPR016174">
    <property type="entry name" value="Di-haem_cyt_TM"/>
</dbReference>
<keyword evidence="5" id="KW-0349">Heme</keyword>
<evidence type="ECO:0000256" key="9">
    <source>
        <dbReference type="ARBA" id="ARBA00022989"/>
    </source>
</evidence>
<name>A0A6I6HFA0_9PSED</name>
<keyword evidence="11 13" id="KW-0472">Membrane</keyword>
<keyword evidence="4" id="KW-1003">Cell membrane</keyword>
<accession>A0A6I6HFA0</accession>
<evidence type="ECO:0000256" key="7">
    <source>
        <dbReference type="ARBA" id="ARBA00022723"/>
    </source>
</evidence>
<keyword evidence="16" id="KW-1185">Reference proteome</keyword>
<dbReference type="GO" id="GO:0005886">
    <property type="term" value="C:plasma membrane"/>
    <property type="evidence" value="ECO:0007669"/>
    <property type="project" value="UniProtKB-SubCell"/>
</dbReference>
<organism evidence="15 16">
    <name type="scientific">Pseudomonas alkylphenolica</name>
    <dbReference type="NCBI Taxonomy" id="237609"/>
    <lineage>
        <taxon>Bacteria</taxon>
        <taxon>Pseudomonadati</taxon>
        <taxon>Pseudomonadota</taxon>
        <taxon>Gammaproteobacteria</taxon>
        <taxon>Pseudomonadales</taxon>
        <taxon>Pseudomonadaceae</taxon>
        <taxon>Pseudomonas</taxon>
    </lineage>
</organism>
<feature type="transmembrane region" description="Helical" evidence="13">
    <location>
        <begin position="58"/>
        <end position="79"/>
    </location>
</feature>
<sequence>MPVIIDDGLLLAVSMVTVLNKSYYSVWQILLHWLSAVVIIWATLSGFYLALLEVGSDVAANVAAFNVAVTTLFIPLFILRCYFRVRWPVSVSCVATPNHERAVKVVHNSLYGVTALVLVTGVLMMDRPVEVFSWFSFTQPLHDQSLQRIFNVVHGIACAILALLIAIHVAAVIRHVCAGRPVLKRMWFSS</sequence>
<evidence type="ECO:0000259" key="14">
    <source>
        <dbReference type="Pfam" id="PF01292"/>
    </source>
</evidence>
<keyword evidence="7" id="KW-0479">Metal-binding</keyword>
<feature type="domain" description="Cytochrome b561 bacterial/Ni-hydrogenase" evidence="14">
    <location>
        <begin position="24"/>
        <end position="188"/>
    </location>
</feature>
<dbReference type="InterPro" id="IPR052168">
    <property type="entry name" value="Cytochrome_b561_oxidase"/>
</dbReference>
<dbReference type="EMBL" id="CP046621">
    <property type="protein sequence ID" value="QGW79745.1"/>
    <property type="molecule type" value="Genomic_DNA"/>
</dbReference>
<evidence type="ECO:0000256" key="8">
    <source>
        <dbReference type="ARBA" id="ARBA00022982"/>
    </source>
</evidence>
<keyword evidence="6 13" id="KW-0812">Transmembrane</keyword>
<evidence type="ECO:0000313" key="16">
    <source>
        <dbReference type="Proteomes" id="UP000426235"/>
    </source>
</evidence>
<feature type="transmembrane region" description="Helical" evidence="13">
    <location>
        <begin position="110"/>
        <end position="129"/>
    </location>
</feature>
<evidence type="ECO:0000256" key="10">
    <source>
        <dbReference type="ARBA" id="ARBA00023004"/>
    </source>
</evidence>
<evidence type="ECO:0000256" key="2">
    <source>
        <dbReference type="ARBA" id="ARBA00004651"/>
    </source>
</evidence>
<feature type="transmembrane region" description="Helical" evidence="13">
    <location>
        <begin position="149"/>
        <end position="177"/>
    </location>
</feature>
<dbReference type="Gene3D" id="1.20.950.20">
    <property type="entry name" value="Transmembrane di-heme cytochromes, Chain C"/>
    <property type="match status" value="1"/>
</dbReference>
<comment type="cofactor">
    <cofactor evidence="1">
        <name>heme b</name>
        <dbReference type="ChEBI" id="CHEBI:60344"/>
    </cofactor>
</comment>
<evidence type="ECO:0000256" key="3">
    <source>
        <dbReference type="ARBA" id="ARBA00022448"/>
    </source>
</evidence>
<reference evidence="15" key="1">
    <citation type="submission" date="2019-12" db="EMBL/GenBank/DDBJ databases">
        <title>Hybrid Genome Assemblies of two High G+C Isolates from Undergraduate Microbiology Courses.</title>
        <authorList>
            <person name="Ne Ville C.J."/>
            <person name="Enright D."/>
            <person name="Hernandez I."/>
            <person name="Dodsworth J."/>
            <person name="Orwin P.M."/>
        </authorList>
    </citation>
    <scope>NUCLEOTIDE SEQUENCE [LARGE SCALE GENOMIC DNA]</scope>
    <source>
        <strain evidence="15">Neo</strain>
    </source>
</reference>
<dbReference type="GO" id="GO:0020037">
    <property type="term" value="F:heme binding"/>
    <property type="evidence" value="ECO:0007669"/>
    <property type="project" value="TreeGrafter"/>
</dbReference>
<dbReference type="Pfam" id="PF01292">
    <property type="entry name" value="Ni_hydr_CYTB"/>
    <property type="match status" value="1"/>
</dbReference>
<keyword evidence="3" id="KW-0813">Transport</keyword>
<dbReference type="PANTHER" id="PTHR30529">
    <property type="entry name" value="CYTOCHROME B561"/>
    <property type="match status" value="1"/>
</dbReference>
<dbReference type="InterPro" id="IPR011577">
    <property type="entry name" value="Cyt_b561_bac/Ni-Hgenase"/>
</dbReference>
<feature type="transmembrane region" description="Helical" evidence="13">
    <location>
        <begin position="30"/>
        <end position="52"/>
    </location>
</feature>
<evidence type="ECO:0000256" key="13">
    <source>
        <dbReference type="SAM" id="Phobius"/>
    </source>
</evidence>
<dbReference type="Proteomes" id="UP000426235">
    <property type="component" value="Chromosome"/>
</dbReference>
<dbReference type="GO" id="GO:0022904">
    <property type="term" value="P:respiratory electron transport chain"/>
    <property type="evidence" value="ECO:0007669"/>
    <property type="project" value="InterPro"/>
</dbReference>
<evidence type="ECO:0000256" key="6">
    <source>
        <dbReference type="ARBA" id="ARBA00022692"/>
    </source>
</evidence>
<comment type="subcellular location">
    <subcellularLocation>
        <location evidence="2">Cell membrane</location>
        <topology evidence="2">Multi-pass membrane protein</topology>
    </subcellularLocation>
</comment>
<evidence type="ECO:0000256" key="12">
    <source>
        <dbReference type="ARBA" id="ARBA00037975"/>
    </source>
</evidence>
<protein>
    <submittedName>
        <fullName evidence="15">Cytochrome B</fullName>
    </submittedName>
</protein>
<dbReference type="GO" id="GO:0046872">
    <property type="term" value="F:metal ion binding"/>
    <property type="evidence" value="ECO:0007669"/>
    <property type="project" value="UniProtKB-KW"/>
</dbReference>
<keyword evidence="10" id="KW-0408">Iron</keyword>
<comment type="similarity">
    <text evidence="12">Belongs to the cytochrome b561 family.</text>
</comment>
<keyword evidence="9 13" id="KW-1133">Transmembrane helix</keyword>
<evidence type="ECO:0000256" key="4">
    <source>
        <dbReference type="ARBA" id="ARBA00022475"/>
    </source>
</evidence>
<evidence type="ECO:0000256" key="11">
    <source>
        <dbReference type="ARBA" id="ARBA00023136"/>
    </source>
</evidence>
<keyword evidence="8" id="KW-0249">Electron transport</keyword>
<evidence type="ECO:0000256" key="1">
    <source>
        <dbReference type="ARBA" id="ARBA00001970"/>
    </source>
</evidence>
<dbReference type="PANTHER" id="PTHR30529:SF1">
    <property type="entry name" value="CYTOCHROME B561 HOMOLOG 2"/>
    <property type="match status" value="1"/>
</dbReference>
<dbReference type="SUPFAM" id="SSF81342">
    <property type="entry name" value="Transmembrane di-heme cytochromes"/>
    <property type="match status" value="1"/>
</dbReference>
<dbReference type="GO" id="GO:0009055">
    <property type="term" value="F:electron transfer activity"/>
    <property type="evidence" value="ECO:0007669"/>
    <property type="project" value="InterPro"/>
</dbReference>
<dbReference type="AlphaFoldDB" id="A0A6I6HFA0"/>
<evidence type="ECO:0000256" key="5">
    <source>
        <dbReference type="ARBA" id="ARBA00022617"/>
    </source>
</evidence>